<feature type="transmembrane region" description="Helical" evidence="6">
    <location>
        <begin position="817"/>
        <end position="838"/>
    </location>
</feature>
<keyword evidence="2 4" id="KW-0479">Metal-binding</keyword>
<accession>A0A2A5KNG8</accession>
<feature type="domain" description="Cytochrome c" evidence="7">
    <location>
        <begin position="498"/>
        <end position="603"/>
    </location>
</feature>
<dbReference type="EMBL" id="NXDM01000027">
    <property type="protein sequence ID" value="PCK78481.1"/>
    <property type="molecule type" value="Genomic_DNA"/>
</dbReference>
<keyword evidence="1 4" id="KW-0349">Heme</keyword>
<keyword evidence="6" id="KW-0812">Transmembrane</keyword>
<evidence type="ECO:0000256" key="2">
    <source>
        <dbReference type="ARBA" id="ARBA00022723"/>
    </source>
</evidence>
<evidence type="ECO:0000313" key="8">
    <source>
        <dbReference type="EMBL" id="PCK78481.1"/>
    </source>
</evidence>
<feature type="transmembrane region" description="Helical" evidence="6">
    <location>
        <begin position="765"/>
        <end position="787"/>
    </location>
</feature>
<keyword evidence="6" id="KW-0472">Membrane</keyword>
<evidence type="ECO:0000256" key="5">
    <source>
        <dbReference type="SAM" id="MobiDB-lite"/>
    </source>
</evidence>
<dbReference type="AlphaFoldDB" id="A0A2A5KNG8"/>
<dbReference type="GO" id="GO:0046872">
    <property type="term" value="F:metal ion binding"/>
    <property type="evidence" value="ECO:0007669"/>
    <property type="project" value="UniProtKB-KW"/>
</dbReference>
<dbReference type="RefSeq" id="WP_096764286.1">
    <property type="nucleotide sequence ID" value="NZ_NXDM01000027.1"/>
</dbReference>
<reference evidence="8 9" key="1">
    <citation type="submission" date="2017-09" db="EMBL/GenBank/DDBJ databases">
        <title>Comparative genomics of rhizobia isolated from Phaseolus vulgaris in China.</title>
        <authorList>
            <person name="Tong W."/>
        </authorList>
    </citation>
    <scope>NUCLEOTIDE SEQUENCE [LARGE SCALE GENOMIC DNA]</scope>
    <source>
        <strain evidence="8 9">L101</strain>
    </source>
</reference>
<feature type="transmembrane region" description="Helical" evidence="6">
    <location>
        <begin position="794"/>
        <end position="811"/>
    </location>
</feature>
<keyword evidence="9" id="KW-1185">Reference proteome</keyword>
<evidence type="ECO:0000256" key="4">
    <source>
        <dbReference type="PROSITE-ProRule" id="PRU00433"/>
    </source>
</evidence>
<keyword evidence="6" id="KW-1133">Transmembrane helix</keyword>
<gene>
    <name evidence="8" type="ORF">CPT34_24725</name>
</gene>
<dbReference type="InterPro" id="IPR009056">
    <property type="entry name" value="Cyt_c-like_dom"/>
</dbReference>
<evidence type="ECO:0000256" key="3">
    <source>
        <dbReference type="ARBA" id="ARBA00023004"/>
    </source>
</evidence>
<organism evidence="8 9">
    <name type="scientific">Rhizobium sophoriradicis</name>
    <dbReference type="NCBI Taxonomy" id="1535245"/>
    <lineage>
        <taxon>Bacteria</taxon>
        <taxon>Pseudomonadati</taxon>
        <taxon>Pseudomonadota</taxon>
        <taxon>Alphaproteobacteria</taxon>
        <taxon>Hyphomicrobiales</taxon>
        <taxon>Rhizobiaceae</taxon>
        <taxon>Rhizobium/Agrobacterium group</taxon>
        <taxon>Rhizobium</taxon>
    </lineage>
</organism>
<evidence type="ECO:0000259" key="7">
    <source>
        <dbReference type="PROSITE" id="PS51007"/>
    </source>
</evidence>
<dbReference type="Proteomes" id="UP000218807">
    <property type="component" value="Unassembled WGS sequence"/>
</dbReference>
<proteinExistence type="predicted"/>
<evidence type="ECO:0000256" key="1">
    <source>
        <dbReference type="ARBA" id="ARBA00022617"/>
    </source>
</evidence>
<evidence type="ECO:0000256" key="6">
    <source>
        <dbReference type="SAM" id="Phobius"/>
    </source>
</evidence>
<dbReference type="PROSITE" id="PS51007">
    <property type="entry name" value="CYTC"/>
    <property type="match status" value="1"/>
</dbReference>
<protein>
    <recommendedName>
        <fullName evidence="7">Cytochrome c domain-containing protein</fullName>
    </recommendedName>
</protein>
<comment type="caution">
    <text evidence="8">The sequence shown here is derived from an EMBL/GenBank/DDBJ whole genome shotgun (WGS) entry which is preliminary data.</text>
</comment>
<dbReference type="InterPro" id="IPR036909">
    <property type="entry name" value="Cyt_c-like_dom_sf"/>
</dbReference>
<dbReference type="GO" id="GO:0020037">
    <property type="term" value="F:heme binding"/>
    <property type="evidence" value="ECO:0007669"/>
    <property type="project" value="InterPro"/>
</dbReference>
<dbReference type="SUPFAM" id="SSF46626">
    <property type="entry name" value="Cytochrome c"/>
    <property type="match status" value="1"/>
</dbReference>
<keyword evidence="3 4" id="KW-0408">Iron</keyword>
<dbReference type="GO" id="GO:0009055">
    <property type="term" value="F:electron transfer activity"/>
    <property type="evidence" value="ECO:0007669"/>
    <property type="project" value="InterPro"/>
</dbReference>
<name>A0A2A5KNG8_9HYPH</name>
<sequence length="973" mass="107245">MDASSGDPGLSAPRDEPQGGLTEAGTPLNKRDETCFPAEQRNLFGDLDMVAGPGGTLHRFDYRTNGEITRDARNAIKGKNTWILWGEGNDVFWNWVQQHGYGLTDFLVLVDSRNRGIRFAKFGLMNQPGMKAQTDRAKRLLGLYIDQADGERIKLQQPADDIDPDTRALAARPPFGKHCRAFDPWDEDQYAKVLAQLPDDGLDSNVYGYPSGIVGLRLMPNPDFFGKTEAAEKARDYWKTRIEDAPGDPYYSDISVNADPELVRPFRVSMSCGFCHIAPHPLNPPSDAEQPEWSNLSTTIGDQYWNPVSTFGNLKKPDSFLYHFLASQQPGTIDTSLVSTDHINNANTIIPVFDVPARLDRALLNPPEEQSSDNLLVPQIEDQPAGINPRHTPRVLLDGSDSVGIFGALSRVYLNIGAYSEQWKQVQNSIVGFTPQRPFAVATALKNSVFWRTADKYRIPYLAAFFTYVSSSDSQSITRPMHLADTPIGKPIVEAELADAAQGRRVFVENCAICHSSKQPAGFTLEFSRDWSSKDAADGSKLTLPMDFAEWEDFKKSDRYVEYVEQIATLAGHAIDPRQDPFLRDNYLSTDIRVPITLVATNSARAVGTNAMRGQVWDNFSSETYKSLPAVGEVPFFNPFSGAPTDAWGNNDAYAPPGGGPGYYRPASLISLWATAPFLHNNTLGEYTGDPSIAARLKAFDDGMDKILWNAKRATSTFHLPGDLRGRMALADGDRGFIYRTDRPTWIDFPARFIRPLLEGVIGPFWTSVLTTYLWWGLAIGAAVLAFLGRPRHAGFVFAVLAVLGAAALRASRIDTVYPLLWLAPAAAVLIAALLWFAASHKRWTGRVSFALFAVASLVASLQATAFIDGRKGDLRIGPFPTGTPVSLVMNMNPAAPVGDVLEAAFGLTRGLLRIRKDSLGDGPAWDAFRAEAAGPLMRVSKCPDFVLDRGHWFAETLPDEDKRKLKAFLKTL</sequence>
<feature type="region of interest" description="Disordered" evidence="5">
    <location>
        <begin position="1"/>
        <end position="32"/>
    </location>
</feature>
<feature type="transmembrane region" description="Helical" evidence="6">
    <location>
        <begin position="850"/>
        <end position="868"/>
    </location>
</feature>
<evidence type="ECO:0000313" key="9">
    <source>
        <dbReference type="Proteomes" id="UP000218807"/>
    </source>
</evidence>